<dbReference type="EMBL" id="JOJR01000238">
    <property type="protein sequence ID" value="RCN41379.1"/>
    <property type="molecule type" value="Genomic_DNA"/>
</dbReference>
<protein>
    <submittedName>
        <fullName evidence="1">Uncharacterized protein</fullName>
    </submittedName>
</protein>
<proteinExistence type="predicted"/>
<sequence length="115" mass="13849">MWCKWDLHELRTTNSAEAFHSKLRKLLNNRMHPPFEDLLELLQEISLAALGTLLYMEANRNTVRPLRRRDSRRRRKISQAMEDFKREMEGRRRIPAAIINQFCSKMFLYVTEKTI</sequence>
<reference evidence="1 2" key="1">
    <citation type="submission" date="2014-10" db="EMBL/GenBank/DDBJ databases">
        <title>Draft genome of the hookworm Ancylostoma caninum.</title>
        <authorList>
            <person name="Mitreva M."/>
        </authorList>
    </citation>
    <scope>NUCLEOTIDE SEQUENCE [LARGE SCALE GENOMIC DNA]</scope>
    <source>
        <strain evidence="1 2">Baltimore</strain>
    </source>
</reference>
<dbReference type="OrthoDB" id="10439951at2759"/>
<name>A0A368GDP1_ANCCA</name>
<evidence type="ECO:0000313" key="1">
    <source>
        <dbReference type="EMBL" id="RCN41379.1"/>
    </source>
</evidence>
<dbReference type="Proteomes" id="UP000252519">
    <property type="component" value="Unassembled WGS sequence"/>
</dbReference>
<keyword evidence="2" id="KW-1185">Reference proteome</keyword>
<accession>A0A368GDP1</accession>
<organism evidence="1 2">
    <name type="scientific">Ancylostoma caninum</name>
    <name type="common">Dog hookworm</name>
    <dbReference type="NCBI Taxonomy" id="29170"/>
    <lineage>
        <taxon>Eukaryota</taxon>
        <taxon>Metazoa</taxon>
        <taxon>Ecdysozoa</taxon>
        <taxon>Nematoda</taxon>
        <taxon>Chromadorea</taxon>
        <taxon>Rhabditida</taxon>
        <taxon>Rhabditina</taxon>
        <taxon>Rhabditomorpha</taxon>
        <taxon>Strongyloidea</taxon>
        <taxon>Ancylostomatidae</taxon>
        <taxon>Ancylostomatinae</taxon>
        <taxon>Ancylostoma</taxon>
    </lineage>
</organism>
<evidence type="ECO:0000313" key="2">
    <source>
        <dbReference type="Proteomes" id="UP000252519"/>
    </source>
</evidence>
<dbReference type="AlphaFoldDB" id="A0A368GDP1"/>
<dbReference type="STRING" id="29170.A0A368GDP1"/>
<comment type="caution">
    <text evidence="1">The sequence shown here is derived from an EMBL/GenBank/DDBJ whole genome shotgun (WGS) entry which is preliminary data.</text>
</comment>
<gene>
    <name evidence="1" type="ORF">ANCCAN_12646</name>
</gene>